<dbReference type="Proteomes" id="UP000824260">
    <property type="component" value="Unassembled WGS sequence"/>
</dbReference>
<dbReference type="NCBIfam" id="TIGR02937">
    <property type="entry name" value="sigma70-ECF"/>
    <property type="match status" value="1"/>
</dbReference>
<dbReference type="Gene3D" id="1.10.10.10">
    <property type="entry name" value="Winged helix-like DNA-binding domain superfamily/Winged helix DNA-binding domain"/>
    <property type="match status" value="1"/>
</dbReference>
<dbReference type="CDD" id="cd06171">
    <property type="entry name" value="Sigma70_r4"/>
    <property type="match status" value="1"/>
</dbReference>
<proteinExistence type="inferred from homology"/>
<evidence type="ECO:0000256" key="1">
    <source>
        <dbReference type="ARBA" id="ARBA00010641"/>
    </source>
</evidence>
<dbReference type="GO" id="GO:0016987">
    <property type="term" value="F:sigma factor activity"/>
    <property type="evidence" value="ECO:0007669"/>
    <property type="project" value="UniProtKB-KW"/>
</dbReference>
<feature type="domain" description="RNA polymerase sigma factor 70 region 4 type 2" evidence="7">
    <location>
        <begin position="107"/>
        <end position="155"/>
    </location>
</feature>
<dbReference type="GO" id="GO:0003677">
    <property type="term" value="F:DNA binding"/>
    <property type="evidence" value="ECO:0007669"/>
    <property type="project" value="UniProtKB-KW"/>
</dbReference>
<dbReference type="InterPro" id="IPR014284">
    <property type="entry name" value="RNA_pol_sigma-70_dom"/>
</dbReference>
<evidence type="ECO:0000256" key="2">
    <source>
        <dbReference type="ARBA" id="ARBA00023015"/>
    </source>
</evidence>
<keyword evidence="2" id="KW-0805">Transcription regulation</keyword>
<dbReference type="PANTHER" id="PTHR43133:SF8">
    <property type="entry name" value="RNA POLYMERASE SIGMA FACTOR HI_1459-RELATED"/>
    <property type="match status" value="1"/>
</dbReference>
<evidence type="ECO:0000256" key="3">
    <source>
        <dbReference type="ARBA" id="ARBA00023082"/>
    </source>
</evidence>
<dbReference type="InterPro" id="IPR013325">
    <property type="entry name" value="RNA_pol_sigma_r2"/>
</dbReference>
<evidence type="ECO:0000256" key="5">
    <source>
        <dbReference type="ARBA" id="ARBA00023163"/>
    </source>
</evidence>
<dbReference type="AlphaFoldDB" id="A0A9D1CX93"/>
<dbReference type="PANTHER" id="PTHR43133">
    <property type="entry name" value="RNA POLYMERASE ECF-TYPE SIGMA FACTO"/>
    <property type="match status" value="1"/>
</dbReference>
<dbReference type="SUPFAM" id="SSF88946">
    <property type="entry name" value="Sigma2 domain of RNA polymerase sigma factors"/>
    <property type="match status" value="1"/>
</dbReference>
<evidence type="ECO:0000313" key="9">
    <source>
        <dbReference type="Proteomes" id="UP000824260"/>
    </source>
</evidence>
<dbReference type="GO" id="GO:0006352">
    <property type="term" value="P:DNA-templated transcription initiation"/>
    <property type="evidence" value="ECO:0007669"/>
    <property type="project" value="InterPro"/>
</dbReference>
<protein>
    <submittedName>
        <fullName evidence="8">RNA polymerase sigma factor</fullName>
    </submittedName>
</protein>
<keyword evidence="5" id="KW-0804">Transcription</keyword>
<reference evidence="8" key="1">
    <citation type="submission" date="2020-10" db="EMBL/GenBank/DDBJ databases">
        <authorList>
            <person name="Gilroy R."/>
        </authorList>
    </citation>
    <scope>NUCLEOTIDE SEQUENCE</scope>
    <source>
        <strain evidence="8">ChiSjej6B24-2974</strain>
    </source>
</reference>
<comment type="similarity">
    <text evidence="1">Belongs to the sigma-70 factor family. ECF subfamily.</text>
</comment>
<dbReference type="InterPro" id="IPR013249">
    <property type="entry name" value="RNA_pol_sigma70_r4_t2"/>
</dbReference>
<gene>
    <name evidence="8" type="ORF">IAA52_10860</name>
</gene>
<dbReference type="InterPro" id="IPR007627">
    <property type="entry name" value="RNA_pol_sigma70_r2"/>
</dbReference>
<keyword evidence="4" id="KW-0238">DNA-binding</keyword>
<name>A0A9D1CX93_9FIRM</name>
<evidence type="ECO:0000259" key="6">
    <source>
        <dbReference type="Pfam" id="PF04542"/>
    </source>
</evidence>
<organism evidence="8 9">
    <name type="scientific">Candidatus Pullichristensenella stercorigallinarum</name>
    <dbReference type="NCBI Taxonomy" id="2840909"/>
    <lineage>
        <taxon>Bacteria</taxon>
        <taxon>Bacillati</taxon>
        <taxon>Bacillota</taxon>
        <taxon>Clostridia</taxon>
        <taxon>Candidatus Pullichristensenella</taxon>
    </lineage>
</organism>
<dbReference type="Pfam" id="PF04542">
    <property type="entry name" value="Sigma70_r2"/>
    <property type="match status" value="1"/>
</dbReference>
<reference evidence="8" key="2">
    <citation type="journal article" date="2021" name="PeerJ">
        <title>Extensive microbial diversity within the chicken gut microbiome revealed by metagenomics and culture.</title>
        <authorList>
            <person name="Gilroy R."/>
            <person name="Ravi A."/>
            <person name="Getino M."/>
            <person name="Pursley I."/>
            <person name="Horton D.L."/>
            <person name="Alikhan N.F."/>
            <person name="Baker D."/>
            <person name="Gharbi K."/>
            <person name="Hall N."/>
            <person name="Watson M."/>
            <person name="Adriaenssens E.M."/>
            <person name="Foster-Nyarko E."/>
            <person name="Jarju S."/>
            <person name="Secka A."/>
            <person name="Antonio M."/>
            <person name="Oren A."/>
            <person name="Chaudhuri R.R."/>
            <person name="La Ragione R."/>
            <person name="Hildebrand F."/>
            <person name="Pallen M.J."/>
        </authorList>
    </citation>
    <scope>NUCLEOTIDE SEQUENCE</scope>
    <source>
        <strain evidence="8">ChiSjej6B24-2974</strain>
    </source>
</reference>
<sequence>MNDAERARELERLMRAYGSQLVRLCYVCLRDADLAHDAAQEAFLKAWRALDTLRAGETERAWLFSIAVHTCRDMRRGAWLRRRAGCSLDDLPEPACEMEQRDGEPLRAVLSLPQKYREAVILHYYQGFSQEEIARALSVPPATVRSRLARARKKLEKALKGWYFDA</sequence>
<feature type="domain" description="RNA polymerase sigma-70 region 2" evidence="6">
    <location>
        <begin position="13"/>
        <end position="79"/>
    </location>
</feature>
<dbReference type="EMBL" id="DVFZ01000103">
    <property type="protein sequence ID" value="HIQ83586.1"/>
    <property type="molecule type" value="Genomic_DNA"/>
</dbReference>
<dbReference type="InterPro" id="IPR013324">
    <property type="entry name" value="RNA_pol_sigma_r3/r4-like"/>
</dbReference>
<keyword evidence="3" id="KW-0731">Sigma factor</keyword>
<dbReference type="Pfam" id="PF08281">
    <property type="entry name" value="Sigma70_r4_2"/>
    <property type="match status" value="1"/>
</dbReference>
<dbReference type="Gene3D" id="1.10.1740.10">
    <property type="match status" value="1"/>
</dbReference>
<evidence type="ECO:0000313" key="8">
    <source>
        <dbReference type="EMBL" id="HIQ83586.1"/>
    </source>
</evidence>
<dbReference type="InterPro" id="IPR036388">
    <property type="entry name" value="WH-like_DNA-bd_sf"/>
</dbReference>
<dbReference type="SUPFAM" id="SSF88659">
    <property type="entry name" value="Sigma3 and sigma4 domains of RNA polymerase sigma factors"/>
    <property type="match status" value="1"/>
</dbReference>
<evidence type="ECO:0000259" key="7">
    <source>
        <dbReference type="Pfam" id="PF08281"/>
    </source>
</evidence>
<dbReference type="InterPro" id="IPR039425">
    <property type="entry name" value="RNA_pol_sigma-70-like"/>
</dbReference>
<comment type="caution">
    <text evidence="8">The sequence shown here is derived from an EMBL/GenBank/DDBJ whole genome shotgun (WGS) entry which is preliminary data.</text>
</comment>
<accession>A0A9D1CX93</accession>
<evidence type="ECO:0000256" key="4">
    <source>
        <dbReference type="ARBA" id="ARBA00023125"/>
    </source>
</evidence>